<evidence type="ECO:0000313" key="3">
    <source>
        <dbReference type="Proteomes" id="UP000016932"/>
    </source>
</evidence>
<dbReference type="HOGENOM" id="CLU_1714105_0_0_1"/>
<dbReference type="AlphaFoldDB" id="M2YG24"/>
<protein>
    <submittedName>
        <fullName evidence="2">Uncharacterized protein</fullName>
    </submittedName>
</protein>
<evidence type="ECO:0000313" key="2">
    <source>
        <dbReference type="EMBL" id="EME76750.1"/>
    </source>
</evidence>
<feature type="compositionally biased region" description="Polar residues" evidence="1">
    <location>
        <begin position="144"/>
        <end position="153"/>
    </location>
</feature>
<gene>
    <name evidence="2" type="ORF">MYCFIDRAFT_84439</name>
</gene>
<organism evidence="2 3">
    <name type="scientific">Pseudocercospora fijiensis (strain CIRAD86)</name>
    <name type="common">Black leaf streak disease fungus</name>
    <name type="synonym">Mycosphaerella fijiensis</name>
    <dbReference type="NCBI Taxonomy" id="383855"/>
    <lineage>
        <taxon>Eukaryota</taxon>
        <taxon>Fungi</taxon>
        <taxon>Dikarya</taxon>
        <taxon>Ascomycota</taxon>
        <taxon>Pezizomycotina</taxon>
        <taxon>Dothideomycetes</taxon>
        <taxon>Dothideomycetidae</taxon>
        <taxon>Mycosphaerellales</taxon>
        <taxon>Mycosphaerellaceae</taxon>
        <taxon>Pseudocercospora</taxon>
    </lineage>
</organism>
<feature type="region of interest" description="Disordered" evidence="1">
    <location>
        <begin position="121"/>
        <end position="153"/>
    </location>
</feature>
<dbReference type="Proteomes" id="UP000016932">
    <property type="component" value="Unassembled WGS sequence"/>
</dbReference>
<sequence length="153" mass="17532">MQLLQGATSFDEWDRKWSKLSSFMAGPSAYDAETCRNCQFPRQVLQHRDWEWFLNMGKHAHSLCYGGPCRETEFSLRDLRTLDINASKDPPARSLKKATYMAGSFGTIGWKTYAKLPTNFEPDSDDTFRNPHTGTKFMEETRQDGTNTEAGFD</sequence>
<dbReference type="EMBL" id="KB446576">
    <property type="protein sequence ID" value="EME76750.1"/>
    <property type="molecule type" value="Genomic_DNA"/>
</dbReference>
<name>M2YG24_PSEFD</name>
<dbReference type="VEuPathDB" id="FungiDB:MYCFIDRAFT_84439"/>
<accession>M2YG24</accession>
<reference evidence="2 3" key="1">
    <citation type="journal article" date="2012" name="PLoS Pathog.">
        <title>Diverse lifestyles and strategies of plant pathogenesis encoded in the genomes of eighteen Dothideomycetes fungi.</title>
        <authorList>
            <person name="Ohm R.A."/>
            <person name="Feau N."/>
            <person name="Henrissat B."/>
            <person name="Schoch C.L."/>
            <person name="Horwitz B.A."/>
            <person name="Barry K.W."/>
            <person name="Condon B.J."/>
            <person name="Copeland A.C."/>
            <person name="Dhillon B."/>
            <person name="Glaser F."/>
            <person name="Hesse C.N."/>
            <person name="Kosti I."/>
            <person name="LaButti K."/>
            <person name="Lindquist E.A."/>
            <person name="Lucas S."/>
            <person name="Salamov A.A."/>
            <person name="Bradshaw R.E."/>
            <person name="Ciuffetti L."/>
            <person name="Hamelin R.C."/>
            <person name="Kema G.H.J."/>
            <person name="Lawrence C."/>
            <person name="Scott J.A."/>
            <person name="Spatafora J.W."/>
            <person name="Turgeon B.G."/>
            <person name="de Wit P.J.G.M."/>
            <person name="Zhong S."/>
            <person name="Goodwin S.B."/>
            <person name="Grigoriev I.V."/>
        </authorList>
    </citation>
    <scope>NUCLEOTIDE SEQUENCE [LARGE SCALE GENOMIC DNA]</scope>
    <source>
        <strain evidence="2 3">CIRAD86</strain>
    </source>
</reference>
<proteinExistence type="predicted"/>
<dbReference type="KEGG" id="pfj:MYCFIDRAFT_84439"/>
<keyword evidence="3" id="KW-1185">Reference proteome</keyword>
<evidence type="ECO:0000256" key="1">
    <source>
        <dbReference type="SAM" id="MobiDB-lite"/>
    </source>
</evidence>
<dbReference type="RefSeq" id="XP_007932663.1">
    <property type="nucleotide sequence ID" value="XM_007934472.1"/>
</dbReference>
<dbReference type="GeneID" id="19342196"/>